<evidence type="ECO:0000313" key="2">
    <source>
        <dbReference type="EMBL" id="GIY51687.1"/>
    </source>
</evidence>
<feature type="compositionally biased region" description="Basic and acidic residues" evidence="1">
    <location>
        <begin position="24"/>
        <end position="43"/>
    </location>
</feature>
<name>A0AAV4U1X9_9ARAC</name>
<dbReference type="EMBL" id="BPLQ01010577">
    <property type="protein sequence ID" value="GIY51687.1"/>
    <property type="molecule type" value="Genomic_DNA"/>
</dbReference>
<gene>
    <name evidence="2" type="ORF">CDAR_424861</name>
</gene>
<feature type="region of interest" description="Disordered" evidence="1">
    <location>
        <begin position="1"/>
        <end position="77"/>
    </location>
</feature>
<evidence type="ECO:0000313" key="3">
    <source>
        <dbReference type="Proteomes" id="UP001054837"/>
    </source>
</evidence>
<sequence length="113" mass="12416">MKSKPFRDRAQSFPTGQTHLPCVRAREDSRKLEIPADGRDDSSGKSGSGKMERRTGLMGSVPGNYRGNRITPWREEGGGGITLGDSFKVIVARRFSWSGDFNGGMTLFCALNF</sequence>
<dbReference type="Proteomes" id="UP001054837">
    <property type="component" value="Unassembled WGS sequence"/>
</dbReference>
<comment type="caution">
    <text evidence="2">The sequence shown here is derived from an EMBL/GenBank/DDBJ whole genome shotgun (WGS) entry which is preliminary data.</text>
</comment>
<protein>
    <submittedName>
        <fullName evidence="2">Uncharacterized protein</fullName>
    </submittedName>
</protein>
<accession>A0AAV4U1X9</accession>
<evidence type="ECO:0000256" key="1">
    <source>
        <dbReference type="SAM" id="MobiDB-lite"/>
    </source>
</evidence>
<dbReference type="AlphaFoldDB" id="A0AAV4U1X9"/>
<organism evidence="2 3">
    <name type="scientific">Caerostris darwini</name>
    <dbReference type="NCBI Taxonomy" id="1538125"/>
    <lineage>
        <taxon>Eukaryota</taxon>
        <taxon>Metazoa</taxon>
        <taxon>Ecdysozoa</taxon>
        <taxon>Arthropoda</taxon>
        <taxon>Chelicerata</taxon>
        <taxon>Arachnida</taxon>
        <taxon>Araneae</taxon>
        <taxon>Araneomorphae</taxon>
        <taxon>Entelegynae</taxon>
        <taxon>Araneoidea</taxon>
        <taxon>Araneidae</taxon>
        <taxon>Caerostris</taxon>
    </lineage>
</organism>
<feature type="compositionally biased region" description="Basic and acidic residues" evidence="1">
    <location>
        <begin position="1"/>
        <end position="10"/>
    </location>
</feature>
<keyword evidence="3" id="KW-1185">Reference proteome</keyword>
<proteinExistence type="predicted"/>
<reference evidence="2 3" key="1">
    <citation type="submission" date="2021-06" db="EMBL/GenBank/DDBJ databases">
        <title>Caerostris darwini draft genome.</title>
        <authorList>
            <person name="Kono N."/>
            <person name="Arakawa K."/>
        </authorList>
    </citation>
    <scope>NUCLEOTIDE SEQUENCE [LARGE SCALE GENOMIC DNA]</scope>
</reference>